<comment type="caution">
    <text evidence="1">The sequence shown here is derived from an EMBL/GenBank/DDBJ whole genome shotgun (WGS) entry which is preliminary data.</text>
</comment>
<dbReference type="Gene3D" id="1.20.910.10">
    <property type="entry name" value="Heme oxygenase-like"/>
    <property type="match status" value="1"/>
</dbReference>
<dbReference type="Proteomes" id="UP000569092">
    <property type="component" value="Unassembled WGS sequence"/>
</dbReference>
<sequence>MRWYMERHIEVDSEEHGPMALRMIAELCGNDNAKWGEAGEAAEIALRARLALWDGIADRLKTVRTMSLVP</sequence>
<dbReference type="Pfam" id="PF11251">
    <property type="entry name" value="DUF3050"/>
    <property type="match status" value="1"/>
</dbReference>
<dbReference type="InterPro" id="IPR016084">
    <property type="entry name" value="Haem_Oase-like_multi-hlx"/>
</dbReference>
<protein>
    <recommendedName>
        <fullName evidence="3">Heme oxygenase-like protein</fullName>
    </recommendedName>
</protein>
<proteinExistence type="predicted"/>
<name>A0A7W8N4D1_9BACT</name>
<dbReference type="AlphaFoldDB" id="A0A7W8N4D1"/>
<accession>A0A7W8N4D1</accession>
<organism evidence="1 2">
    <name type="scientific">Tunturiibacter lichenicola</name>
    <dbReference type="NCBI Taxonomy" id="2051959"/>
    <lineage>
        <taxon>Bacteria</taxon>
        <taxon>Pseudomonadati</taxon>
        <taxon>Acidobacteriota</taxon>
        <taxon>Terriglobia</taxon>
        <taxon>Terriglobales</taxon>
        <taxon>Acidobacteriaceae</taxon>
        <taxon>Tunturiibacter</taxon>
    </lineage>
</organism>
<dbReference type="EMBL" id="JACHDZ010000002">
    <property type="protein sequence ID" value="MBB5343441.1"/>
    <property type="molecule type" value="Genomic_DNA"/>
</dbReference>
<evidence type="ECO:0008006" key="3">
    <source>
        <dbReference type="Google" id="ProtNLM"/>
    </source>
</evidence>
<gene>
    <name evidence="1" type="ORF">HDF10_001416</name>
</gene>
<evidence type="ECO:0000313" key="2">
    <source>
        <dbReference type="Proteomes" id="UP000569092"/>
    </source>
</evidence>
<evidence type="ECO:0000313" key="1">
    <source>
        <dbReference type="EMBL" id="MBB5343441.1"/>
    </source>
</evidence>
<reference evidence="1 2" key="1">
    <citation type="submission" date="2020-08" db="EMBL/GenBank/DDBJ databases">
        <title>Genomic Encyclopedia of Type Strains, Phase IV (KMG-V): Genome sequencing to study the core and pangenomes of soil and plant-associated prokaryotes.</title>
        <authorList>
            <person name="Whitman W."/>
        </authorList>
    </citation>
    <scope>NUCLEOTIDE SEQUENCE [LARGE SCALE GENOMIC DNA]</scope>
    <source>
        <strain evidence="1 2">M8US30</strain>
    </source>
</reference>
<dbReference type="InterPro" id="IPR024423">
    <property type="entry name" value="DUF3050"/>
</dbReference>